<keyword evidence="3" id="KW-1185">Reference proteome</keyword>
<feature type="domain" description="Reverse transcriptase Ty1/copia-type" evidence="1">
    <location>
        <begin position="35"/>
        <end position="130"/>
    </location>
</feature>
<comment type="caution">
    <text evidence="2">The sequence shown here is derived from an EMBL/GenBank/DDBJ whole genome shotgun (WGS) entry which is preliminary data.</text>
</comment>
<feature type="non-terminal residue" evidence="2">
    <location>
        <position position="1"/>
    </location>
</feature>
<dbReference type="AlphaFoldDB" id="A0A371GZT8"/>
<reference evidence="2" key="1">
    <citation type="submission" date="2018-05" db="EMBL/GenBank/DDBJ databases">
        <title>Draft genome of Mucuna pruriens seed.</title>
        <authorList>
            <person name="Nnadi N.E."/>
            <person name="Vos R."/>
            <person name="Hasami M.H."/>
            <person name="Devisetty U.K."/>
            <person name="Aguiy J.C."/>
        </authorList>
    </citation>
    <scope>NUCLEOTIDE SEQUENCE [LARGE SCALE GENOMIC DNA]</scope>
    <source>
        <strain evidence="2">JCA_2017</strain>
    </source>
</reference>
<evidence type="ECO:0000259" key="1">
    <source>
        <dbReference type="Pfam" id="PF07727"/>
    </source>
</evidence>
<dbReference type="Pfam" id="PF07727">
    <property type="entry name" value="RVT_2"/>
    <property type="match status" value="1"/>
</dbReference>
<evidence type="ECO:0000313" key="3">
    <source>
        <dbReference type="Proteomes" id="UP000257109"/>
    </source>
</evidence>
<name>A0A371GZT8_MUCPR</name>
<protein>
    <recommendedName>
        <fullName evidence="1">Reverse transcriptase Ty1/copia-type domain-containing protein</fullName>
    </recommendedName>
</protein>
<proteinExistence type="predicted"/>
<dbReference type="Proteomes" id="UP000257109">
    <property type="component" value="Unassembled WGS sequence"/>
</dbReference>
<gene>
    <name evidence="2" type="ORF">CR513_21310</name>
</gene>
<dbReference type="EMBL" id="QJKJ01003976">
    <property type="protein sequence ID" value="RDX96078.1"/>
    <property type="molecule type" value="Genomic_DNA"/>
</dbReference>
<organism evidence="2 3">
    <name type="scientific">Mucuna pruriens</name>
    <name type="common">Velvet bean</name>
    <name type="synonym">Dolichos pruriens</name>
    <dbReference type="NCBI Taxonomy" id="157652"/>
    <lineage>
        <taxon>Eukaryota</taxon>
        <taxon>Viridiplantae</taxon>
        <taxon>Streptophyta</taxon>
        <taxon>Embryophyta</taxon>
        <taxon>Tracheophyta</taxon>
        <taxon>Spermatophyta</taxon>
        <taxon>Magnoliopsida</taxon>
        <taxon>eudicotyledons</taxon>
        <taxon>Gunneridae</taxon>
        <taxon>Pentapetalae</taxon>
        <taxon>rosids</taxon>
        <taxon>fabids</taxon>
        <taxon>Fabales</taxon>
        <taxon>Fabaceae</taxon>
        <taxon>Papilionoideae</taxon>
        <taxon>50 kb inversion clade</taxon>
        <taxon>NPAAA clade</taxon>
        <taxon>indigoferoid/millettioid clade</taxon>
        <taxon>Phaseoleae</taxon>
        <taxon>Mucuna</taxon>
    </lineage>
</organism>
<accession>A0A371GZT8</accession>
<sequence length="208" mass="24327">MMKFKHTKLTTLNILHLFPFTTIPRATLNKPELVFFDNFFLVAKITPVRIFLTIVAVKKWYILQLDVNKTLLNEEFFQDVCMELLKDYKTSAPNLICKLNYSLYGLRQAFHQWFCRFSTSLIIHGFKPASLPMDPSIKLVVTDGKTFFYPSLYRRFFVQPSIHLASNIVRYEFSEHVYELVQSNVLKLIYVKKSTSIGLYLYQGLATA</sequence>
<evidence type="ECO:0000313" key="2">
    <source>
        <dbReference type="EMBL" id="RDX96078.1"/>
    </source>
</evidence>
<dbReference type="InterPro" id="IPR013103">
    <property type="entry name" value="RVT_2"/>
</dbReference>